<evidence type="ECO:0000313" key="2">
    <source>
        <dbReference type="EMBL" id="MFC7603297.1"/>
    </source>
</evidence>
<sequence length="293" mass="31003">MTVRSRRQWADLPDPARAAIEEQTGSVAHIRSAEAGLTSGIAAHVTTTEGAVFFAKAAPSAAPIAPHYVRERAANQALPTGIPAPRMVWADDVADWHLLVFEHAPGREANLAPGSPHLPFVVDAVHSIGIPCPWPGAPSVTVKVSALLRAAEDVLADPWPEVAYYEPLVKALDLDDLTGTMLLHADLHAGNLLVDDDRCLVVDWSMACQGAAWVDVALLVPRLIDAGHTPAGAERVAAQVPAWGSAPVDAVTALAAARALFAVRLAEVGPAHLRAKRARTAAACRAWVEYRTC</sequence>
<organism evidence="2 3">
    <name type="scientific">Streptosporangium amethystogenes subsp. fukuiense</name>
    <dbReference type="NCBI Taxonomy" id="698418"/>
    <lineage>
        <taxon>Bacteria</taxon>
        <taxon>Bacillati</taxon>
        <taxon>Actinomycetota</taxon>
        <taxon>Actinomycetes</taxon>
        <taxon>Streptosporangiales</taxon>
        <taxon>Streptosporangiaceae</taxon>
        <taxon>Streptosporangium</taxon>
    </lineage>
</organism>
<evidence type="ECO:0000313" key="3">
    <source>
        <dbReference type="Proteomes" id="UP001596514"/>
    </source>
</evidence>
<dbReference type="Gene3D" id="3.90.1200.10">
    <property type="match status" value="1"/>
</dbReference>
<dbReference type="Pfam" id="PF01636">
    <property type="entry name" value="APH"/>
    <property type="match status" value="1"/>
</dbReference>
<evidence type="ECO:0000259" key="1">
    <source>
        <dbReference type="Pfam" id="PF01636"/>
    </source>
</evidence>
<reference evidence="3" key="1">
    <citation type="journal article" date="2019" name="Int. J. Syst. Evol. Microbiol.">
        <title>The Global Catalogue of Microorganisms (GCM) 10K type strain sequencing project: providing services to taxonomists for standard genome sequencing and annotation.</title>
        <authorList>
            <consortium name="The Broad Institute Genomics Platform"/>
            <consortium name="The Broad Institute Genome Sequencing Center for Infectious Disease"/>
            <person name="Wu L."/>
            <person name="Ma J."/>
        </authorList>
    </citation>
    <scope>NUCLEOTIDE SEQUENCE [LARGE SCALE GENOMIC DNA]</scope>
    <source>
        <strain evidence="3">JCM 10083</strain>
    </source>
</reference>
<feature type="domain" description="Aminoglycoside phosphotransferase" evidence="1">
    <location>
        <begin position="44"/>
        <end position="244"/>
    </location>
</feature>
<name>A0ABW2T4F0_9ACTN</name>
<dbReference type="EMBL" id="JBHTEE010000001">
    <property type="protein sequence ID" value="MFC7603297.1"/>
    <property type="molecule type" value="Genomic_DNA"/>
</dbReference>
<dbReference type="SUPFAM" id="SSF56112">
    <property type="entry name" value="Protein kinase-like (PK-like)"/>
    <property type="match status" value="1"/>
</dbReference>
<proteinExistence type="predicted"/>
<gene>
    <name evidence="2" type="ORF">ACFQVD_24615</name>
</gene>
<dbReference type="RefSeq" id="WP_343975294.1">
    <property type="nucleotide sequence ID" value="NZ_BAAAGK010000130.1"/>
</dbReference>
<dbReference type="InterPro" id="IPR002575">
    <property type="entry name" value="Aminoglycoside_PTrfase"/>
</dbReference>
<accession>A0ABW2T4F0</accession>
<dbReference type="Proteomes" id="UP001596514">
    <property type="component" value="Unassembled WGS sequence"/>
</dbReference>
<comment type="caution">
    <text evidence="2">The sequence shown here is derived from an EMBL/GenBank/DDBJ whole genome shotgun (WGS) entry which is preliminary data.</text>
</comment>
<protein>
    <submittedName>
        <fullName evidence="2">Phosphotransferase family protein</fullName>
    </submittedName>
</protein>
<keyword evidence="3" id="KW-1185">Reference proteome</keyword>
<dbReference type="InterPro" id="IPR011009">
    <property type="entry name" value="Kinase-like_dom_sf"/>
</dbReference>